<dbReference type="GO" id="GO:0009245">
    <property type="term" value="P:lipid A biosynthetic process"/>
    <property type="evidence" value="ECO:0007669"/>
    <property type="project" value="TreeGrafter"/>
</dbReference>
<dbReference type="AlphaFoldDB" id="A0A0S4KSU0"/>
<evidence type="ECO:0000256" key="8">
    <source>
        <dbReference type="SAM" id="MobiDB-lite"/>
    </source>
</evidence>
<dbReference type="OrthoDB" id="9810208at2"/>
<keyword evidence="3 7" id="KW-0597">Phosphoprotein</keyword>
<comment type="subcellular location">
    <subcellularLocation>
        <location evidence="7">Cytoplasm</location>
    </subcellularLocation>
</comment>
<dbReference type="KEGG" id="nio:NITINOP_2565"/>
<feature type="modified residue" description="O-(pantetheine 4'-phosphoryl)serine" evidence="7">
    <location>
        <position position="39"/>
    </location>
</feature>
<keyword evidence="5 7" id="KW-0443">Lipid metabolism</keyword>
<feature type="region of interest" description="Disordered" evidence="8">
    <location>
        <begin position="81"/>
        <end position="142"/>
    </location>
</feature>
<keyword evidence="11" id="KW-1185">Reference proteome</keyword>
<dbReference type="STRING" id="1715989.NITINOP_2565"/>
<feature type="domain" description="Carrier" evidence="9">
    <location>
        <begin position="1"/>
        <end position="79"/>
    </location>
</feature>
<dbReference type="Gene3D" id="1.10.1200.10">
    <property type="entry name" value="ACP-like"/>
    <property type="match status" value="1"/>
</dbReference>
<dbReference type="GO" id="GO:0000036">
    <property type="term" value="F:acyl carrier activity"/>
    <property type="evidence" value="ECO:0007669"/>
    <property type="project" value="UniProtKB-UniRule"/>
</dbReference>
<feature type="compositionally biased region" description="Low complexity" evidence="8">
    <location>
        <begin position="90"/>
        <end position="105"/>
    </location>
</feature>
<dbReference type="PROSITE" id="PS50075">
    <property type="entry name" value="CARRIER"/>
    <property type="match status" value="1"/>
</dbReference>
<dbReference type="UniPathway" id="UPA00094"/>
<dbReference type="InterPro" id="IPR003231">
    <property type="entry name" value="ACP"/>
</dbReference>
<evidence type="ECO:0000256" key="6">
    <source>
        <dbReference type="ARBA" id="ARBA00023160"/>
    </source>
</evidence>
<evidence type="ECO:0000256" key="7">
    <source>
        <dbReference type="HAMAP-Rule" id="MF_01217"/>
    </source>
</evidence>
<sequence length="142" mass="15194">MTELEVTSQIIQALATYLKRDPSTITESHHLRDDLGLDSVAIIELLFEIEDRFKIQIPDQDLPGLSTVGSVAAYVHQRLTTGQASVSAETKPAAAPKKPTGTGAKRSATVSKKPAAGRKPPTALKKRAAAPKKVTVAKAKKR</sequence>
<keyword evidence="1 7" id="KW-0596">Phosphopantetheine</keyword>
<evidence type="ECO:0000256" key="5">
    <source>
        <dbReference type="ARBA" id="ARBA00023098"/>
    </source>
</evidence>
<dbReference type="RefSeq" id="WP_062486046.1">
    <property type="nucleotide sequence ID" value="NZ_LN885086.1"/>
</dbReference>
<dbReference type="SUPFAM" id="SSF47336">
    <property type="entry name" value="ACP-like"/>
    <property type="match status" value="1"/>
</dbReference>
<dbReference type="PANTHER" id="PTHR20863:SF76">
    <property type="entry name" value="CARRIER DOMAIN-CONTAINING PROTEIN"/>
    <property type="match status" value="1"/>
</dbReference>
<comment type="similarity">
    <text evidence="7">Belongs to the acyl carrier protein (ACP) family.</text>
</comment>
<evidence type="ECO:0000256" key="4">
    <source>
        <dbReference type="ARBA" id="ARBA00022832"/>
    </source>
</evidence>
<comment type="function">
    <text evidence="7">Carrier of the growing fatty acid chain in fatty acid biosynthesis.</text>
</comment>
<evidence type="ECO:0000256" key="2">
    <source>
        <dbReference type="ARBA" id="ARBA00022516"/>
    </source>
</evidence>
<accession>A0A0S4KSU0</accession>
<protein>
    <recommendedName>
        <fullName evidence="7">Acyl carrier protein</fullName>
        <shortName evidence="7">ACP</shortName>
    </recommendedName>
</protein>
<keyword evidence="7" id="KW-0963">Cytoplasm</keyword>
<keyword evidence="4 7" id="KW-0276">Fatty acid metabolism</keyword>
<comment type="PTM">
    <text evidence="7">4'-phosphopantetheine is transferred from CoA to a specific serine of apo-ACP by AcpS. This modification is essential for activity because fatty acids are bound in thioester linkage to the sulfhydryl of the prosthetic group.</text>
</comment>
<dbReference type="InterPro" id="IPR009081">
    <property type="entry name" value="PP-bd_ACP"/>
</dbReference>
<dbReference type="InterPro" id="IPR036736">
    <property type="entry name" value="ACP-like_sf"/>
</dbReference>
<proteinExistence type="inferred from homology"/>
<keyword evidence="2 7" id="KW-0444">Lipid biosynthesis</keyword>
<dbReference type="EMBL" id="LN885086">
    <property type="protein sequence ID" value="CUQ67537.1"/>
    <property type="molecule type" value="Genomic_DNA"/>
</dbReference>
<dbReference type="GO" id="GO:0000035">
    <property type="term" value="F:acyl binding"/>
    <property type="evidence" value="ECO:0007669"/>
    <property type="project" value="TreeGrafter"/>
</dbReference>
<dbReference type="Proteomes" id="UP000066284">
    <property type="component" value="Chromosome 1"/>
</dbReference>
<evidence type="ECO:0000313" key="10">
    <source>
        <dbReference type="EMBL" id="CUQ67537.1"/>
    </source>
</evidence>
<dbReference type="GO" id="GO:0005829">
    <property type="term" value="C:cytosol"/>
    <property type="evidence" value="ECO:0007669"/>
    <property type="project" value="TreeGrafter"/>
</dbReference>
<dbReference type="HAMAP" id="MF_01217">
    <property type="entry name" value="Acyl_carrier"/>
    <property type="match status" value="1"/>
</dbReference>
<gene>
    <name evidence="7" type="primary">acpP</name>
    <name evidence="10" type="ORF">NITINOP_2565</name>
</gene>
<name>A0A0S4KSU0_9BACT</name>
<comment type="pathway">
    <text evidence="7">Lipid metabolism; fatty acid biosynthesis.</text>
</comment>
<feature type="compositionally biased region" description="Low complexity" evidence="8">
    <location>
        <begin position="131"/>
        <end position="142"/>
    </location>
</feature>
<evidence type="ECO:0000313" key="11">
    <source>
        <dbReference type="Proteomes" id="UP000066284"/>
    </source>
</evidence>
<dbReference type="PROSITE" id="PS00012">
    <property type="entry name" value="PHOSPHOPANTETHEINE"/>
    <property type="match status" value="1"/>
</dbReference>
<evidence type="ECO:0000256" key="3">
    <source>
        <dbReference type="ARBA" id="ARBA00022553"/>
    </source>
</evidence>
<reference evidence="11" key="1">
    <citation type="submission" date="2015-09" db="EMBL/GenBank/DDBJ databases">
        <authorList>
            <person name="Daims H."/>
        </authorList>
    </citation>
    <scope>NUCLEOTIDE SEQUENCE [LARGE SCALE GENOMIC DNA]</scope>
</reference>
<evidence type="ECO:0000259" key="9">
    <source>
        <dbReference type="PROSITE" id="PS50075"/>
    </source>
</evidence>
<dbReference type="PANTHER" id="PTHR20863">
    <property type="entry name" value="ACYL CARRIER PROTEIN"/>
    <property type="match status" value="1"/>
</dbReference>
<keyword evidence="6 7" id="KW-0275">Fatty acid biosynthesis</keyword>
<organism evidence="10 11">
    <name type="scientific">Candidatus Nitrospira inopinata</name>
    <dbReference type="NCBI Taxonomy" id="1715989"/>
    <lineage>
        <taxon>Bacteria</taxon>
        <taxon>Pseudomonadati</taxon>
        <taxon>Nitrospirota</taxon>
        <taxon>Nitrospiria</taxon>
        <taxon>Nitrospirales</taxon>
        <taxon>Nitrospiraceae</taxon>
        <taxon>Nitrospira</taxon>
    </lineage>
</organism>
<dbReference type="GO" id="GO:0016020">
    <property type="term" value="C:membrane"/>
    <property type="evidence" value="ECO:0007669"/>
    <property type="project" value="GOC"/>
</dbReference>
<dbReference type="InterPro" id="IPR006162">
    <property type="entry name" value="Ppantetheine_attach_site"/>
</dbReference>
<dbReference type="Pfam" id="PF00550">
    <property type="entry name" value="PP-binding"/>
    <property type="match status" value="1"/>
</dbReference>
<evidence type="ECO:0000256" key="1">
    <source>
        <dbReference type="ARBA" id="ARBA00022450"/>
    </source>
</evidence>